<comment type="catalytic activity">
    <reaction evidence="2">
        <text>adenosylcob(III)inamide phosphate + GTP + H(+) = adenosylcob(III)inamide-GDP + diphosphate</text>
        <dbReference type="Rhea" id="RHEA:22712"/>
        <dbReference type="ChEBI" id="CHEBI:15378"/>
        <dbReference type="ChEBI" id="CHEBI:33019"/>
        <dbReference type="ChEBI" id="CHEBI:37565"/>
        <dbReference type="ChEBI" id="CHEBI:58502"/>
        <dbReference type="ChEBI" id="CHEBI:60487"/>
        <dbReference type="EC" id="2.7.7.62"/>
    </reaction>
</comment>
<name>A0A852ZXT6_9ACTN</name>
<comment type="similarity">
    <text evidence="7">Belongs to the CobU/CobP family.</text>
</comment>
<evidence type="ECO:0000256" key="16">
    <source>
        <dbReference type="ARBA" id="ARBA00029570"/>
    </source>
</evidence>
<accession>A0A852ZXT6</accession>
<comment type="catalytic activity">
    <reaction evidence="3">
        <text>adenosylcob(III)inamide + GTP = adenosylcob(III)inamide phosphate + GDP + H(+)</text>
        <dbReference type="Rhea" id="RHEA:15765"/>
        <dbReference type="ChEBI" id="CHEBI:2480"/>
        <dbReference type="ChEBI" id="CHEBI:15378"/>
        <dbReference type="ChEBI" id="CHEBI:37565"/>
        <dbReference type="ChEBI" id="CHEBI:58189"/>
        <dbReference type="ChEBI" id="CHEBI:58502"/>
        <dbReference type="EC" id="2.7.1.156"/>
    </reaction>
</comment>
<proteinExistence type="inferred from homology"/>
<comment type="caution">
    <text evidence="19">The sequence shown here is derived from an EMBL/GenBank/DDBJ whole genome shotgun (WGS) entry which is preliminary data.</text>
</comment>
<keyword evidence="10" id="KW-0169">Cobalamin biosynthesis</keyword>
<evidence type="ECO:0000256" key="18">
    <source>
        <dbReference type="SAM" id="MobiDB-lite"/>
    </source>
</evidence>
<keyword evidence="19" id="KW-0548">Nucleotidyltransferase</keyword>
<keyword evidence="15" id="KW-0342">GTP-binding</keyword>
<evidence type="ECO:0000313" key="19">
    <source>
        <dbReference type="EMBL" id="NYI06999.1"/>
    </source>
</evidence>
<dbReference type="UniPathway" id="UPA00148">
    <property type="reaction ID" value="UER00236"/>
</dbReference>
<dbReference type="PANTHER" id="PTHR34848">
    <property type="match status" value="1"/>
</dbReference>
<dbReference type="GO" id="GO:0005525">
    <property type="term" value="F:GTP binding"/>
    <property type="evidence" value="ECO:0007669"/>
    <property type="project" value="UniProtKB-KW"/>
</dbReference>
<evidence type="ECO:0000256" key="7">
    <source>
        <dbReference type="ARBA" id="ARBA00007490"/>
    </source>
</evidence>
<comment type="pathway">
    <text evidence="6">Cofactor biosynthesis; adenosylcobalamin biosynthesis; adenosylcobalamin from cob(II)yrinate a,c-diamide: step 5/7.</text>
</comment>
<evidence type="ECO:0000256" key="1">
    <source>
        <dbReference type="ARBA" id="ARBA00000312"/>
    </source>
</evidence>
<gene>
    <name evidence="19" type="ORF">FHU37_003942</name>
</gene>
<evidence type="ECO:0000256" key="10">
    <source>
        <dbReference type="ARBA" id="ARBA00022573"/>
    </source>
</evidence>
<comment type="function">
    <text evidence="4">Catalyzes ATP-dependent phosphorylation of adenosylcobinamide and addition of GMP to adenosylcobinamide phosphate.</text>
</comment>
<dbReference type="InterPro" id="IPR003203">
    <property type="entry name" value="CobU/CobP"/>
</dbReference>
<evidence type="ECO:0000256" key="14">
    <source>
        <dbReference type="ARBA" id="ARBA00022840"/>
    </source>
</evidence>
<sequence>MSPRHSVTGRALTRHALTAGAARPADRVGPPAAAGRRTLVLGGARSGKSTEAERLLWHRRGVLYVATSGRRDGDAEWAERVRLHRERRPAGWATVETCDLEPLLAADGGPLLVDCLALWLTTVMDEAGAWDDGRWRSGPARAEVAARVGGLVAGLRRTRRRVVLVSNEVGSGVVPATPAGRRFRDELGRLNAAVADACEDVRLVVAGQVLPLRATGPAGRRGRGAAIPAPPPWGGR</sequence>
<evidence type="ECO:0000256" key="12">
    <source>
        <dbReference type="ARBA" id="ARBA00022741"/>
    </source>
</evidence>
<evidence type="ECO:0000256" key="4">
    <source>
        <dbReference type="ARBA" id="ARBA00003889"/>
    </source>
</evidence>
<dbReference type="PANTHER" id="PTHR34848:SF1">
    <property type="entry name" value="BIFUNCTIONAL ADENOSYLCOBALAMIN BIOSYNTHESIS PROTEIN COBU"/>
    <property type="match status" value="1"/>
</dbReference>
<keyword evidence="14" id="KW-0067">ATP-binding</keyword>
<evidence type="ECO:0000256" key="17">
    <source>
        <dbReference type="ARBA" id="ARBA00030571"/>
    </source>
</evidence>
<evidence type="ECO:0000256" key="5">
    <source>
        <dbReference type="ARBA" id="ARBA00004692"/>
    </source>
</evidence>
<evidence type="ECO:0000256" key="9">
    <source>
        <dbReference type="ARBA" id="ARBA00012523"/>
    </source>
</evidence>
<dbReference type="GO" id="GO:0008820">
    <property type="term" value="F:cobinamide phosphate guanylyltransferase activity"/>
    <property type="evidence" value="ECO:0007669"/>
    <property type="project" value="UniProtKB-EC"/>
</dbReference>
<dbReference type="EMBL" id="JACBZD010000001">
    <property type="protein sequence ID" value="NYI06999.1"/>
    <property type="molecule type" value="Genomic_DNA"/>
</dbReference>
<evidence type="ECO:0000256" key="13">
    <source>
        <dbReference type="ARBA" id="ARBA00022777"/>
    </source>
</evidence>
<keyword evidence="13 19" id="KW-0418">Kinase</keyword>
<dbReference type="EC" id="2.7.1.156" evidence="8"/>
<evidence type="ECO:0000256" key="3">
    <source>
        <dbReference type="ARBA" id="ARBA00001522"/>
    </source>
</evidence>
<keyword evidence="20" id="KW-1185">Reference proteome</keyword>
<dbReference type="InterPro" id="IPR027417">
    <property type="entry name" value="P-loop_NTPase"/>
</dbReference>
<dbReference type="Pfam" id="PF02283">
    <property type="entry name" value="CobU"/>
    <property type="match status" value="1"/>
</dbReference>
<evidence type="ECO:0000256" key="11">
    <source>
        <dbReference type="ARBA" id="ARBA00022679"/>
    </source>
</evidence>
<keyword evidence="11 19" id="KW-0808">Transferase</keyword>
<dbReference type="GO" id="GO:0009236">
    <property type="term" value="P:cobalamin biosynthetic process"/>
    <property type="evidence" value="ECO:0007669"/>
    <property type="project" value="UniProtKB-UniPathway"/>
</dbReference>
<comment type="pathway">
    <text evidence="5">Cofactor biosynthesis; adenosylcobalamin biosynthesis; adenosylcobalamin from cob(II)yrinate a,c-diamide: step 6/7.</text>
</comment>
<dbReference type="GO" id="GO:0005524">
    <property type="term" value="F:ATP binding"/>
    <property type="evidence" value="ECO:0007669"/>
    <property type="project" value="UniProtKB-KW"/>
</dbReference>
<keyword evidence="12" id="KW-0547">Nucleotide-binding</keyword>
<dbReference type="Proteomes" id="UP000567795">
    <property type="component" value="Unassembled WGS sequence"/>
</dbReference>
<dbReference type="Gene3D" id="3.40.50.300">
    <property type="entry name" value="P-loop containing nucleotide triphosphate hydrolases"/>
    <property type="match status" value="1"/>
</dbReference>
<dbReference type="EC" id="2.7.7.62" evidence="9"/>
<dbReference type="AlphaFoldDB" id="A0A852ZXT6"/>
<dbReference type="CDD" id="cd00544">
    <property type="entry name" value="CobU"/>
    <property type="match status" value="1"/>
</dbReference>
<feature type="region of interest" description="Disordered" evidence="18">
    <location>
        <begin position="217"/>
        <end position="236"/>
    </location>
</feature>
<protein>
    <recommendedName>
        <fullName evidence="16">Adenosylcobinamide kinase</fullName>
        <ecNumber evidence="8">2.7.1.156</ecNumber>
        <ecNumber evidence="9">2.7.7.62</ecNumber>
    </recommendedName>
    <alternativeName>
        <fullName evidence="17">Adenosylcobinamide-phosphate guanylyltransferase</fullName>
    </alternativeName>
</protein>
<evidence type="ECO:0000256" key="15">
    <source>
        <dbReference type="ARBA" id="ARBA00023134"/>
    </source>
</evidence>
<evidence type="ECO:0000256" key="8">
    <source>
        <dbReference type="ARBA" id="ARBA00012016"/>
    </source>
</evidence>
<dbReference type="FunFam" id="3.40.50.300:FF:001458">
    <property type="entry name" value="Bifunctional cobinamide kinase/cobinamide phosphate guanylyltransferase"/>
    <property type="match status" value="1"/>
</dbReference>
<dbReference type="GO" id="GO:0043752">
    <property type="term" value="F:adenosylcobinamide kinase activity"/>
    <property type="evidence" value="ECO:0007669"/>
    <property type="project" value="UniProtKB-EC"/>
</dbReference>
<reference evidence="19 20" key="1">
    <citation type="submission" date="2020-07" db="EMBL/GenBank/DDBJ databases">
        <title>Sequencing the genomes of 1000 actinobacteria strains.</title>
        <authorList>
            <person name="Klenk H.-P."/>
        </authorList>
    </citation>
    <scope>NUCLEOTIDE SEQUENCE [LARGE SCALE GENOMIC DNA]</scope>
    <source>
        <strain evidence="19 20">DSM 42178</strain>
    </source>
</reference>
<organism evidence="19 20">
    <name type="scientific">Allostreptomyces psammosilenae</name>
    <dbReference type="NCBI Taxonomy" id="1892865"/>
    <lineage>
        <taxon>Bacteria</taxon>
        <taxon>Bacillati</taxon>
        <taxon>Actinomycetota</taxon>
        <taxon>Actinomycetes</taxon>
        <taxon>Kitasatosporales</taxon>
        <taxon>Streptomycetaceae</taxon>
        <taxon>Allostreptomyces</taxon>
    </lineage>
</organism>
<dbReference type="SUPFAM" id="SSF52540">
    <property type="entry name" value="P-loop containing nucleoside triphosphate hydrolases"/>
    <property type="match status" value="1"/>
</dbReference>
<comment type="catalytic activity">
    <reaction evidence="1">
        <text>adenosylcob(III)inamide + ATP = adenosylcob(III)inamide phosphate + ADP + H(+)</text>
        <dbReference type="Rhea" id="RHEA:15769"/>
        <dbReference type="ChEBI" id="CHEBI:2480"/>
        <dbReference type="ChEBI" id="CHEBI:15378"/>
        <dbReference type="ChEBI" id="CHEBI:30616"/>
        <dbReference type="ChEBI" id="CHEBI:58502"/>
        <dbReference type="ChEBI" id="CHEBI:456216"/>
        <dbReference type="EC" id="2.7.1.156"/>
    </reaction>
</comment>
<evidence type="ECO:0000256" key="6">
    <source>
        <dbReference type="ARBA" id="ARBA00005159"/>
    </source>
</evidence>
<evidence type="ECO:0000313" key="20">
    <source>
        <dbReference type="Proteomes" id="UP000567795"/>
    </source>
</evidence>
<evidence type="ECO:0000256" key="2">
    <source>
        <dbReference type="ARBA" id="ARBA00000711"/>
    </source>
</evidence>